<dbReference type="PROSITE" id="PS51462">
    <property type="entry name" value="NUDIX"/>
    <property type="match status" value="1"/>
</dbReference>
<accession>A0A7S7R9F8</accession>
<dbReference type="Pfam" id="PF00293">
    <property type="entry name" value="NUDIX"/>
    <property type="match status" value="1"/>
</dbReference>
<dbReference type="Gene3D" id="3.90.79.10">
    <property type="entry name" value="Nucleoside Triphosphate Pyrophosphohydrolase"/>
    <property type="match status" value="1"/>
</dbReference>
<sequence>MMTLENYHRAFGVYGICPQNGKLLVIKKNVGPYINRYDLPGGKLEDGESLLKGIRREFFEETGFYIEVRKNIGVVDFLLPWKWQRITHLHHIAVFYLVKLVRGGFNDPEQFDGQDSNGALWVPIDELTLDNASPLVLKAVDWLKTRKMGMDVVHFEQWEVKK</sequence>
<protein>
    <submittedName>
        <fullName evidence="1">NUDIX hydrolase</fullName>
        <ecNumber evidence="1">3.6.-.-</ecNumber>
    </submittedName>
</protein>
<dbReference type="EC" id="3.6.-.-" evidence="1"/>
<proteinExistence type="predicted"/>
<name>A0A7S7R9F8_9BACI</name>
<reference evidence="1 2" key="1">
    <citation type="journal article" date="2017" name="Genome Announc.">
        <title>Draft Genome Sequences of Four Alkaliphilic Bacteria Belonging to the Anaerobacillus Genus.</title>
        <authorList>
            <person name="Bassil N.M."/>
            <person name="Lloyd J.R."/>
        </authorList>
    </citation>
    <scope>NUCLEOTIDE SEQUENCE [LARGE SCALE GENOMIC DNA]</scope>
    <source>
        <strain evidence="1 2">NB2006</strain>
    </source>
</reference>
<reference evidence="1 2" key="2">
    <citation type="journal article" date="2019" name="Int. J. Syst. Evol. Microbiol.">
        <title>Anaerobacillus isosaccharinicus sp. nov., an alkaliphilic bacterium which degrades isosaccharinic acid.</title>
        <authorList>
            <person name="Bassil N.M."/>
            <person name="Lloyd J.R."/>
        </authorList>
    </citation>
    <scope>NUCLEOTIDE SEQUENCE [LARGE SCALE GENOMIC DNA]</scope>
    <source>
        <strain evidence="1 2">NB2006</strain>
    </source>
</reference>
<evidence type="ECO:0000313" key="2">
    <source>
        <dbReference type="Proteomes" id="UP000180175"/>
    </source>
</evidence>
<dbReference type="GO" id="GO:0016787">
    <property type="term" value="F:hydrolase activity"/>
    <property type="evidence" value="ECO:0007669"/>
    <property type="project" value="UniProtKB-KW"/>
</dbReference>
<dbReference type="PROSITE" id="PS00893">
    <property type="entry name" value="NUDIX_BOX"/>
    <property type="match status" value="1"/>
</dbReference>
<dbReference type="CDD" id="cd04686">
    <property type="entry name" value="NUDIX_Hydrolase"/>
    <property type="match status" value="1"/>
</dbReference>
<keyword evidence="1" id="KW-0378">Hydrolase</keyword>
<dbReference type="OrthoDB" id="369191at2"/>
<dbReference type="Proteomes" id="UP000180175">
    <property type="component" value="Chromosome"/>
</dbReference>
<gene>
    <name evidence="1" type="ORF">AWH56_013800</name>
</gene>
<dbReference type="KEGG" id="aia:AWH56_013800"/>
<keyword evidence="2" id="KW-1185">Reference proteome</keyword>
<organism evidence="1 2">
    <name type="scientific">Anaerobacillus isosaccharinicus</name>
    <dbReference type="NCBI Taxonomy" id="1532552"/>
    <lineage>
        <taxon>Bacteria</taxon>
        <taxon>Bacillati</taxon>
        <taxon>Bacillota</taxon>
        <taxon>Bacilli</taxon>
        <taxon>Bacillales</taxon>
        <taxon>Bacillaceae</taxon>
        <taxon>Anaerobacillus</taxon>
    </lineage>
</organism>
<dbReference type="PANTHER" id="PTHR43736">
    <property type="entry name" value="ADP-RIBOSE PYROPHOSPHATASE"/>
    <property type="match status" value="1"/>
</dbReference>
<dbReference type="InterPro" id="IPR020084">
    <property type="entry name" value="NUDIX_hydrolase_CS"/>
</dbReference>
<dbReference type="EMBL" id="CP063356">
    <property type="protein sequence ID" value="QOY33830.2"/>
    <property type="molecule type" value="Genomic_DNA"/>
</dbReference>
<dbReference type="PANTHER" id="PTHR43736:SF1">
    <property type="entry name" value="DIHYDRONEOPTERIN TRIPHOSPHATE DIPHOSPHATASE"/>
    <property type="match status" value="1"/>
</dbReference>
<dbReference type="SUPFAM" id="SSF55811">
    <property type="entry name" value="Nudix"/>
    <property type="match status" value="1"/>
</dbReference>
<dbReference type="InterPro" id="IPR015797">
    <property type="entry name" value="NUDIX_hydrolase-like_dom_sf"/>
</dbReference>
<evidence type="ECO:0000313" key="1">
    <source>
        <dbReference type="EMBL" id="QOY33830.2"/>
    </source>
</evidence>
<dbReference type="InterPro" id="IPR000086">
    <property type="entry name" value="NUDIX_hydrolase_dom"/>
</dbReference>